<organism evidence="12 13">
    <name type="scientific">Brevibacillus parabrevis</name>
    <dbReference type="NCBI Taxonomy" id="54914"/>
    <lineage>
        <taxon>Bacteria</taxon>
        <taxon>Bacillati</taxon>
        <taxon>Bacillota</taxon>
        <taxon>Bacilli</taxon>
        <taxon>Bacillales</taxon>
        <taxon>Paenibacillaceae</taxon>
        <taxon>Brevibacillus</taxon>
    </lineage>
</organism>
<evidence type="ECO:0000256" key="1">
    <source>
        <dbReference type="ARBA" id="ARBA00004202"/>
    </source>
</evidence>
<dbReference type="InterPro" id="IPR015856">
    <property type="entry name" value="ABC_transpr_CbiO/EcfA_su"/>
</dbReference>
<dbReference type="InterPro" id="IPR003593">
    <property type="entry name" value="AAA+_ATPase"/>
</dbReference>
<reference evidence="12 13" key="1">
    <citation type="submission" date="2019-06" db="EMBL/GenBank/DDBJ databases">
        <title>Whole genome shotgun sequence of Brevibacillus parabrevis NBRC 12334.</title>
        <authorList>
            <person name="Hosoyama A."/>
            <person name="Uohara A."/>
            <person name="Ohji S."/>
            <person name="Ichikawa N."/>
        </authorList>
    </citation>
    <scope>NUCLEOTIDE SEQUENCE [LARGE SCALE GENOMIC DNA]</scope>
    <source>
        <strain evidence="12 13">NBRC 12334</strain>
    </source>
</reference>
<dbReference type="InterPro" id="IPR050095">
    <property type="entry name" value="ECF_ABC_transporter_ATP-bd"/>
</dbReference>
<comment type="caution">
    <text evidence="12">The sequence shown here is derived from an EMBL/GenBank/DDBJ whole genome shotgun (WGS) entry which is preliminary data.</text>
</comment>
<dbReference type="GO" id="GO:0042626">
    <property type="term" value="F:ATPase-coupled transmembrane transporter activity"/>
    <property type="evidence" value="ECO:0007669"/>
    <property type="project" value="TreeGrafter"/>
</dbReference>
<comment type="function">
    <text evidence="10">Probably part of an ABC transporter complex. Responsible for energy coupling to the transport system.</text>
</comment>
<evidence type="ECO:0000259" key="11">
    <source>
        <dbReference type="PROSITE" id="PS50893"/>
    </source>
</evidence>
<evidence type="ECO:0000256" key="2">
    <source>
        <dbReference type="ARBA" id="ARBA00005417"/>
    </source>
</evidence>
<dbReference type="EMBL" id="BJMH01000001">
    <property type="protein sequence ID" value="GEB30713.1"/>
    <property type="molecule type" value="Genomic_DNA"/>
</dbReference>
<feature type="domain" description="ABC transporter" evidence="11">
    <location>
        <begin position="270"/>
        <end position="489"/>
    </location>
</feature>
<keyword evidence="3" id="KW-0813">Transport</keyword>
<dbReference type="RefSeq" id="WP_122962980.1">
    <property type="nucleotide sequence ID" value="NZ_BJMH01000001.1"/>
</dbReference>
<dbReference type="InterPro" id="IPR003439">
    <property type="entry name" value="ABC_transporter-like_ATP-bd"/>
</dbReference>
<evidence type="ECO:0000256" key="3">
    <source>
        <dbReference type="ARBA" id="ARBA00022448"/>
    </source>
</evidence>
<dbReference type="STRING" id="54914.AV540_16575"/>
<gene>
    <name evidence="12" type="ORF">BPA01_02930</name>
</gene>
<evidence type="ECO:0000256" key="10">
    <source>
        <dbReference type="ARBA" id="ARBA00025157"/>
    </source>
</evidence>
<dbReference type="Proteomes" id="UP000316882">
    <property type="component" value="Unassembled WGS sequence"/>
</dbReference>
<sequence length="489" mass="53414">MIELRDVTFHYASDDGEPGSESGVKQINLSVKAGQCVVLCGRSGSGKSTMMRLVNGLAPGFYPGTLSGTVSVGGKSPAELLPQERTMLMGVVFQDPRSQFFMEKVRDELAFSAENIGMDPGEIIERVESVAKQLGVDHLLDRSLHKLSSGQKQRVAIAAASVLNPPLLLLDEPTANLDQSSTRNLIEILGRLKDNGTTLLICEHRLNPFLPVADSFVCMNQGQIARRWSRDEFAELPMEAVRPYGLRHPDMIRMGEQEHRETVRTAEMALEARELSYSYRKKGDGISNLNVTLPKGTVTALTGENGSGKTTLCKVLCGLLRERSGAVFYGSARYSASKRRSASYLVMQDADYQLYSDSVGNEIVMGRALDENLRKRAYEAMAAFGIEGLRDRHPASLSGGEKQRVTMAAAYCSDAEWIILDEPTSGLDGDGVLKVAAWVKQLARAGKTVVIITHDKILSGLASDQVVELKAAHDEETIFTEQGVRTVET</sequence>
<evidence type="ECO:0000256" key="8">
    <source>
        <dbReference type="ARBA" id="ARBA00022967"/>
    </source>
</evidence>
<dbReference type="GO" id="GO:0043190">
    <property type="term" value="C:ATP-binding cassette (ABC) transporter complex"/>
    <property type="evidence" value="ECO:0007669"/>
    <property type="project" value="TreeGrafter"/>
</dbReference>
<dbReference type="PROSITE" id="PS00211">
    <property type="entry name" value="ABC_TRANSPORTER_1"/>
    <property type="match status" value="2"/>
</dbReference>
<name>A0A4Y3PAX2_BREPA</name>
<dbReference type="PANTHER" id="PTHR43553:SF23">
    <property type="entry name" value="ABC TRANSPORTER ATP-BINDING COMPONENT"/>
    <property type="match status" value="1"/>
</dbReference>
<proteinExistence type="inferred from homology"/>
<dbReference type="Pfam" id="PF00005">
    <property type="entry name" value="ABC_tran"/>
    <property type="match status" value="2"/>
</dbReference>
<comment type="subcellular location">
    <subcellularLocation>
        <location evidence="1">Cell membrane</location>
        <topology evidence="1">Peripheral membrane protein</topology>
    </subcellularLocation>
</comment>
<evidence type="ECO:0000256" key="9">
    <source>
        <dbReference type="ARBA" id="ARBA00023136"/>
    </source>
</evidence>
<comment type="similarity">
    <text evidence="2">Belongs to the ABC transporter superfamily.</text>
</comment>
<dbReference type="PANTHER" id="PTHR43553">
    <property type="entry name" value="HEAVY METAL TRANSPORTER"/>
    <property type="match status" value="1"/>
</dbReference>
<dbReference type="InterPro" id="IPR027417">
    <property type="entry name" value="P-loop_NTPase"/>
</dbReference>
<dbReference type="PROSITE" id="PS50893">
    <property type="entry name" value="ABC_TRANSPORTER_2"/>
    <property type="match status" value="2"/>
</dbReference>
<evidence type="ECO:0000256" key="7">
    <source>
        <dbReference type="ARBA" id="ARBA00022840"/>
    </source>
</evidence>
<dbReference type="GO" id="GO:0016887">
    <property type="term" value="F:ATP hydrolysis activity"/>
    <property type="evidence" value="ECO:0007669"/>
    <property type="project" value="InterPro"/>
</dbReference>
<evidence type="ECO:0000313" key="13">
    <source>
        <dbReference type="Proteomes" id="UP000316882"/>
    </source>
</evidence>
<dbReference type="AlphaFoldDB" id="A0A4Y3PAX2"/>
<keyword evidence="13" id="KW-1185">Reference proteome</keyword>
<evidence type="ECO:0000313" key="12">
    <source>
        <dbReference type="EMBL" id="GEB30713.1"/>
    </source>
</evidence>
<dbReference type="SUPFAM" id="SSF52540">
    <property type="entry name" value="P-loop containing nucleoside triphosphate hydrolases"/>
    <property type="match status" value="2"/>
</dbReference>
<feature type="domain" description="ABC transporter" evidence="11">
    <location>
        <begin position="2"/>
        <end position="246"/>
    </location>
</feature>
<keyword evidence="5" id="KW-0677">Repeat</keyword>
<keyword evidence="8" id="KW-1278">Translocase</keyword>
<keyword evidence="4" id="KW-1003">Cell membrane</keyword>
<evidence type="ECO:0000256" key="6">
    <source>
        <dbReference type="ARBA" id="ARBA00022741"/>
    </source>
</evidence>
<dbReference type="Gene3D" id="3.40.50.300">
    <property type="entry name" value="P-loop containing nucleotide triphosphate hydrolases"/>
    <property type="match status" value="2"/>
</dbReference>
<keyword evidence="7 12" id="KW-0067">ATP-binding</keyword>
<dbReference type="GO" id="GO:0005524">
    <property type="term" value="F:ATP binding"/>
    <property type="evidence" value="ECO:0007669"/>
    <property type="project" value="UniProtKB-KW"/>
</dbReference>
<evidence type="ECO:0000256" key="4">
    <source>
        <dbReference type="ARBA" id="ARBA00022475"/>
    </source>
</evidence>
<accession>A0A4Y3PAX2</accession>
<dbReference type="InterPro" id="IPR017871">
    <property type="entry name" value="ABC_transporter-like_CS"/>
</dbReference>
<keyword evidence="6" id="KW-0547">Nucleotide-binding</keyword>
<dbReference type="SMART" id="SM00382">
    <property type="entry name" value="AAA"/>
    <property type="match status" value="2"/>
</dbReference>
<dbReference type="CDD" id="cd03225">
    <property type="entry name" value="ABC_cobalt_CbiO_domain1"/>
    <property type="match status" value="1"/>
</dbReference>
<keyword evidence="9" id="KW-0472">Membrane</keyword>
<evidence type="ECO:0000256" key="5">
    <source>
        <dbReference type="ARBA" id="ARBA00022737"/>
    </source>
</evidence>
<protein>
    <submittedName>
        <fullName evidence="12">ABC transporter ATP-binding protein</fullName>
    </submittedName>
</protein>